<dbReference type="InterPro" id="IPR027417">
    <property type="entry name" value="P-loop_NTPase"/>
</dbReference>
<keyword evidence="6" id="KW-0347">Helicase</keyword>
<evidence type="ECO:0000256" key="4">
    <source>
        <dbReference type="ARBA" id="ARBA00022771"/>
    </source>
</evidence>
<evidence type="ECO:0000256" key="2">
    <source>
        <dbReference type="ARBA" id="ARBA00022723"/>
    </source>
</evidence>
<dbReference type="GO" id="GO:0005737">
    <property type="term" value="C:cytoplasm"/>
    <property type="evidence" value="ECO:0007669"/>
    <property type="project" value="TreeGrafter"/>
</dbReference>
<evidence type="ECO:0000313" key="15">
    <source>
        <dbReference type="Proteomes" id="UP000521943"/>
    </source>
</evidence>
<dbReference type="PROSITE" id="PS50089">
    <property type="entry name" value="ZF_RING_2"/>
    <property type="match status" value="1"/>
</dbReference>
<feature type="domain" description="Helicase C-terminal" evidence="13">
    <location>
        <begin position="814"/>
        <end position="973"/>
    </location>
</feature>
<feature type="compositionally biased region" description="Acidic residues" evidence="10">
    <location>
        <begin position="54"/>
        <end position="63"/>
    </location>
</feature>
<feature type="region of interest" description="Disordered" evidence="10">
    <location>
        <begin position="990"/>
        <end position="1018"/>
    </location>
</feature>
<feature type="region of interest" description="Disordered" evidence="10">
    <location>
        <begin position="1"/>
        <end position="66"/>
    </location>
</feature>
<evidence type="ECO:0000256" key="10">
    <source>
        <dbReference type="SAM" id="MobiDB-lite"/>
    </source>
</evidence>
<evidence type="ECO:0000256" key="7">
    <source>
        <dbReference type="ARBA" id="ARBA00022833"/>
    </source>
</evidence>
<keyword evidence="8" id="KW-0067">ATP-binding</keyword>
<comment type="caution">
    <text evidence="14">The sequence shown here is derived from an EMBL/GenBank/DDBJ whole genome shotgun (WGS) entry which is preliminary data.</text>
</comment>
<dbReference type="EMBL" id="JACGCI010000062">
    <property type="protein sequence ID" value="KAF6749502.1"/>
    <property type="molecule type" value="Genomic_DNA"/>
</dbReference>
<dbReference type="SMART" id="SM00184">
    <property type="entry name" value="RING"/>
    <property type="match status" value="1"/>
</dbReference>
<dbReference type="Gene3D" id="3.40.50.300">
    <property type="entry name" value="P-loop containing nucleotide triphosphate hydrolases"/>
    <property type="match status" value="2"/>
</dbReference>
<dbReference type="GO" id="GO:0016787">
    <property type="term" value="F:hydrolase activity"/>
    <property type="evidence" value="ECO:0007669"/>
    <property type="project" value="UniProtKB-KW"/>
</dbReference>
<feature type="region of interest" description="Disordered" evidence="10">
    <location>
        <begin position="622"/>
        <end position="659"/>
    </location>
</feature>
<dbReference type="Gene3D" id="3.30.40.10">
    <property type="entry name" value="Zinc/RING finger domain, C3HC4 (zinc finger)"/>
    <property type="match status" value="1"/>
</dbReference>
<dbReference type="Pfam" id="PF00097">
    <property type="entry name" value="zf-C3HC4"/>
    <property type="match status" value="1"/>
</dbReference>
<keyword evidence="5" id="KW-0378">Hydrolase</keyword>
<feature type="domain" description="RING-type" evidence="11">
    <location>
        <begin position="532"/>
        <end position="596"/>
    </location>
</feature>
<dbReference type="GO" id="GO:0004386">
    <property type="term" value="F:helicase activity"/>
    <property type="evidence" value="ECO:0007669"/>
    <property type="project" value="UniProtKB-KW"/>
</dbReference>
<dbReference type="InterPro" id="IPR018957">
    <property type="entry name" value="Znf_C3HC4_RING-type"/>
</dbReference>
<evidence type="ECO:0000256" key="8">
    <source>
        <dbReference type="ARBA" id="ARBA00022840"/>
    </source>
</evidence>
<dbReference type="InterPro" id="IPR000330">
    <property type="entry name" value="SNF2_N"/>
</dbReference>
<evidence type="ECO:0000313" key="14">
    <source>
        <dbReference type="EMBL" id="KAF6749502.1"/>
    </source>
</evidence>
<organism evidence="14 15">
    <name type="scientific">Ephemerocybe angulata</name>
    <dbReference type="NCBI Taxonomy" id="980116"/>
    <lineage>
        <taxon>Eukaryota</taxon>
        <taxon>Fungi</taxon>
        <taxon>Dikarya</taxon>
        <taxon>Basidiomycota</taxon>
        <taxon>Agaricomycotina</taxon>
        <taxon>Agaricomycetes</taxon>
        <taxon>Agaricomycetidae</taxon>
        <taxon>Agaricales</taxon>
        <taxon>Agaricineae</taxon>
        <taxon>Psathyrellaceae</taxon>
        <taxon>Ephemerocybe</taxon>
    </lineage>
</organism>
<protein>
    <submittedName>
        <fullName evidence="14">SNF2 family N-terminal domain-containing protein</fullName>
    </submittedName>
</protein>
<feature type="compositionally biased region" description="Basic residues" evidence="10">
    <location>
        <begin position="767"/>
        <end position="776"/>
    </location>
</feature>
<feature type="region of interest" description="Disordered" evidence="10">
    <location>
        <begin position="672"/>
        <end position="804"/>
    </location>
</feature>
<evidence type="ECO:0000256" key="1">
    <source>
        <dbReference type="ARBA" id="ARBA00007025"/>
    </source>
</evidence>
<dbReference type="InterPro" id="IPR049730">
    <property type="entry name" value="SNF2/RAD54-like_C"/>
</dbReference>
<evidence type="ECO:0000256" key="6">
    <source>
        <dbReference type="ARBA" id="ARBA00022806"/>
    </source>
</evidence>
<dbReference type="Proteomes" id="UP000521943">
    <property type="component" value="Unassembled WGS sequence"/>
</dbReference>
<dbReference type="AlphaFoldDB" id="A0A8H6HNL2"/>
<feature type="compositionally biased region" description="Low complexity" evidence="10">
    <location>
        <begin position="1002"/>
        <end position="1012"/>
    </location>
</feature>
<dbReference type="PANTHER" id="PTHR45626:SF16">
    <property type="entry name" value="ATP-DEPENDENT HELICASE ULS1"/>
    <property type="match status" value="1"/>
</dbReference>
<dbReference type="CDD" id="cd18793">
    <property type="entry name" value="SF2_C_SNF"/>
    <property type="match status" value="1"/>
</dbReference>
<gene>
    <name evidence="14" type="ORF">DFP72DRAFT_1142097</name>
</gene>
<evidence type="ECO:0000259" key="12">
    <source>
        <dbReference type="PROSITE" id="PS51192"/>
    </source>
</evidence>
<keyword evidence="3" id="KW-0547">Nucleotide-binding</keyword>
<dbReference type="InterPro" id="IPR017907">
    <property type="entry name" value="Znf_RING_CS"/>
</dbReference>
<dbReference type="InterPro" id="IPR001650">
    <property type="entry name" value="Helicase_C-like"/>
</dbReference>
<dbReference type="SMART" id="SM00490">
    <property type="entry name" value="HELICc"/>
    <property type="match status" value="1"/>
</dbReference>
<dbReference type="InterPro" id="IPR013083">
    <property type="entry name" value="Znf_RING/FYVE/PHD"/>
</dbReference>
<dbReference type="CDD" id="cd18008">
    <property type="entry name" value="DEXDc_SHPRH-like"/>
    <property type="match status" value="1"/>
</dbReference>
<dbReference type="GO" id="GO:0005524">
    <property type="term" value="F:ATP binding"/>
    <property type="evidence" value="ECO:0007669"/>
    <property type="project" value="UniProtKB-KW"/>
</dbReference>
<evidence type="ECO:0000256" key="5">
    <source>
        <dbReference type="ARBA" id="ARBA00022801"/>
    </source>
</evidence>
<keyword evidence="7" id="KW-0862">Zinc</keyword>
<dbReference type="SUPFAM" id="SSF57850">
    <property type="entry name" value="RING/U-box"/>
    <property type="match status" value="1"/>
</dbReference>
<dbReference type="Pfam" id="PF00271">
    <property type="entry name" value="Helicase_C"/>
    <property type="match status" value="1"/>
</dbReference>
<dbReference type="PANTHER" id="PTHR45626">
    <property type="entry name" value="TRANSCRIPTION TERMINATION FACTOR 2-RELATED"/>
    <property type="match status" value="1"/>
</dbReference>
<evidence type="ECO:0000259" key="11">
    <source>
        <dbReference type="PROSITE" id="PS50089"/>
    </source>
</evidence>
<dbReference type="Pfam" id="PF00176">
    <property type="entry name" value="SNF2-rel_dom"/>
    <property type="match status" value="1"/>
</dbReference>
<dbReference type="PROSITE" id="PS51194">
    <property type="entry name" value="HELICASE_CTER"/>
    <property type="match status" value="1"/>
</dbReference>
<dbReference type="SMART" id="SM00487">
    <property type="entry name" value="DEXDc"/>
    <property type="match status" value="1"/>
</dbReference>
<name>A0A8H6HNL2_9AGAR</name>
<dbReference type="OrthoDB" id="423559at2759"/>
<dbReference type="InterPro" id="IPR001841">
    <property type="entry name" value="Znf_RING"/>
</dbReference>
<dbReference type="PROSITE" id="PS00518">
    <property type="entry name" value="ZF_RING_1"/>
    <property type="match status" value="1"/>
</dbReference>
<dbReference type="GO" id="GO:0005634">
    <property type="term" value="C:nucleus"/>
    <property type="evidence" value="ECO:0007669"/>
    <property type="project" value="TreeGrafter"/>
</dbReference>
<sequence length="1018" mass="113144">MGILDDLDKTFDFNSPQPEPGPSTPQSQGESSKDNPFAKALLAARAKQHAQRLDEEDSDYDEDSYARQVAGGSQLLDSLRSGAGAKSAASGGFSLRYDNETELRAMDVAGPGQEERLAEFVSKEIDNNSQGLDVKTAMESLELSNPRDILPGLEFRLLGHQAIGVAWMIKMEKEERYKGGILADDMGLGKTVQMIALMSKNMPTKKDEDKTTLIVVPAALMQQWKDEILTKSNDLFSVHLHHGRDKLKKESQVRRKDVIITSYQTLCQDFTIPKDVEPWEEAEWVANNGGLLARTKFYRVIADEAQFIRNRATKASVSLALVRSKYRWMLTGTPVTNTLADLYGLLRFGRFAPWNDWPSFNEHIARVQVEDAPLAGQRAQVILKPLLLRRTKNSMLEGKPILELPPKEIELVKLQFSREERELYDHIEKNTTIRLNKFIRERTLLKNYSEVLVMILRLRQMCCHPNLILAQTGDYDDPALLMGSNNEKELGRARKNMGIAWLTRTKQQFLARAAAIEILDFSDEDDAEAPGCPVCEEAYNNNAQVLGCGHEVCADCVADIRNSPIAHNGIFDGNLAAEKAFEEAQAKGYKPCPTCHEMIDVAEEKVFMSAAFQPTDEELTNYARSKRRAQGKKNSYSPINIKGGKKLPPPSPSGSVIELSDSDEEMPDILSMFKKPSPVGKKGGRRKNTIMSSDDDSMDDLPSKSRKGKGKGKKPVMSDDDSEVEFIGISPSKRKGGAAATKGKGKAKRKAADDSDSEVEFLGISPSKRKNNKRARATPMSDEEDDDRSGVHEPSAATLATWSRGDDDMEASTKMTALVTFLKEWDASGDKVICYSQWTSMLDLLEILLTRHGVRSLRFDGKMDRKQRDHTLQAFKERTGPKIILISTKAGSVGLNLVSANRVVNMDLSWNYATESQAYDRCHRIGQEKSVYVKRLVVENTIEERMLKLQDVKTGLAEAALGEGTGGKLHKLSVKDIKYLFGITPAQKEAAKKANERGNGGSRSRNASNRASPEPSSD</sequence>
<feature type="compositionally biased region" description="Basic and acidic residues" evidence="10">
    <location>
        <begin position="1"/>
        <end position="11"/>
    </location>
</feature>
<dbReference type="SUPFAM" id="SSF52540">
    <property type="entry name" value="P-loop containing nucleoside triphosphate hydrolases"/>
    <property type="match status" value="2"/>
</dbReference>
<dbReference type="InterPro" id="IPR014001">
    <property type="entry name" value="Helicase_ATP-bd"/>
</dbReference>
<dbReference type="GO" id="GO:0008270">
    <property type="term" value="F:zinc ion binding"/>
    <property type="evidence" value="ECO:0007669"/>
    <property type="project" value="UniProtKB-KW"/>
</dbReference>
<dbReference type="Gene3D" id="3.40.50.10810">
    <property type="entry name" value="Tandem AAA-ATPase domain"/>
    <property type="match status" value="1"/>
</dbReference>
<proteinExistence type="inferred from homology"/>
<dbReference type="GO" id="GO:0000724">
    <property type="term" value="P:double-strand break repair via homologous recombination"/>
    <property type="evidence" value="ECO:0007669"/>
    <property type="project" value="TreeGrafter"/>
</dbReference>
<feature type="compositionally biased region" description="Basic residues" evidence="10">
    <location>
        <begin position="704"/>
        <end position="714"/>
    </location>
</feature>
<evidence type="ECO:0000256" key="3">
    <source>
        <dbReference type="ARBA" id="ARBA00022741"/>
    </source>
</evidence>
<keyword evidence="2" id="KW-0479">Metal-binding</keyword>
<accession>A0A8H6HNL2</accession>
<dbReference type="InterPro" id="IPR050628">
    <property type="entry name" value="SNF2_RAD54_helicase_TF"/>
</dbReference>
<reference evidence="14 15" key="1">
    <citation type="submission" date="2020-07" db="EMBL/GenBank/DDBJ databases">
        <title>Comparative genomics of pyrophilous fungi reveals a link between fire events and developmental genes.</title>
        <authorList>
            <consortium name="DOE Joint Genome Institute"/>
            <person name="Steindorff A.S."/>
            <person name="Carver A."/>
            <person name="Calhoun S."/>
            <person name="Stillman K."/>
            <person name="Liu H."/>
            <person name="Lipzen A."/>
            <person name="Pangilinan J."/>
            <person name="Labutti K."/>
            <person name="Bruns T.D."/>
            <person name="Grigoriev I.V."/>
        </authorList>
    </citation>
    <scope>NUCLEOTIDE SEQUENCE [LARGE SCALE GENOMIC DNA]</scope>
    <source>
        <strain evidence="14 15">CBS 144469</strain>
    </source>
</reference>
<dbReference type="GO" id="GO:0008094">
    <property type="term" value="F:ATP-dependent activity, acting on DNA"/>
    <property type="evidence" value="ECO:0007669"/>
    <property type="project" value="TreeGrafter"/>
</dbReference>
<comment type="similarity">
    <text evidence="1">Belongs to the SNF2/RAD54 helicase family.</text>
</comment>
<keyword evidence="15" id="KW-1185">Reference proteome</keyword>
<dbReference type="PROSITE" id="PS51192">
    <property type="entry name" value="HELICASE_ATP_BIND_1"/>
    <property type="match status" value="1"/>
</dbReference>
<dbReference type="InterPro" id="IPR038718">
    <property type="entry name" value="SNF2-like_sf"/>
</dbReference>
<evidence type="ECO:0000259" key="13">
    <source>
        <dbReference type="PROSITE" id="PS51194"/>
    </source>
</evidence>
<evidence type="ECO:0000256" key="9">
    <source>
        <dbReference type="PROSITE-ProRule" id="PRU00175"/>
    </source>
</evidence>
<feature type="domain" description="Helicase ATP-binding" evidence="12">
    <location>
        <begin position="171"/>
        <end position="352"/>
    </location>
</feature>
<keyword evidence="4 9" id="KW-0863">Zinc-finger</keyword>